<proteinExistence type="predicted"/>
<evidence type="ECO:0000313" key="4">
    <source>
        <dbReference type="Proteomes" id="UP000191025"/>
    </source>
</evidence>
<dbReference type="Proteomes" id="UP000191025">
    <property type="component" value="Unassembled WGS sequence"/>
</dbReference>
<dbReference type="AlphaFoldDB" id="A0A1V4GZE6"/>
<organism evidence="3 4">
    <name type="scientific">Moraxella lacunata</name>
    <dbReference type="NCBI Taxonomy" id="477"/>
    <lineage>
        <taxon>Bacteria</taxon>
        <taxon>Pseudomonadati</taxon>
        <taxon>Pseudomonadota</taxon>
        <taxon>Gammaproteobacteria</taxon>
        <taxon>Moraxellales</taxon>
        <taxon>Moraxellaceae</taxon>
        <taxon>Moraxella</taxon>
    </lineage>
</organism>
<evidence type="ECO:0000256" key="1">
    <source>
        <dbReference type="SAM" id="MobiDB-lite"/>
    </source>
</evidence>
<protein>
    <recommendedName>
        <fullName evidence="2">Large polyvalent protein-associated domain-containing protein</fullName>
    </recommendedName>
</protein>
<feature type="region of interest" description="Disordered" evidence="1">
    <location>
        <begin position="427"/>
        <end position="450"/>
    </location>
</feature>
<accession>A0A1V4GZE6</accession>
<dbReference type="EMBL" id="MXAN01000033">
    <property type="protein sequence ID" value="OPH37758.1"/>
    <property type="molecule type" value="Genomic_DNA"/>
</dbReference>
<evidence type="ECO:0000313" key="3">
    <source>
        <dbReference type="EMBL" id="OPH37758.1"/>
    </source>
</evidence>
<dbReference type="RefSeq" id="WP_062498627.1">
    <property type="nucleotide sequence ID" value="NZ_MXAN01000033.1"/>
</dbReference>
<dbReference type="InterPro" id="IPR040677">
    <property type="entry name" value="LPD7"/>
</dbReference>
<evidence type="ECO:0000259" key="2">
    <source>
        <dbReference type="Pfam" id="PF18821"/>
    </source>
</evidence>
<reference evidence="4" key="1">
    <citation type="submission" date="2017-03" db="EMBL/GenBank/DDBJ databases">
        <title>Draft genome sequence of Moraxella equi CCUG 4950T type strain.</title>
        <authorList>
            <person name="Salva-Serra F."/>
            <person name="Engstrom-Jakobsson H."/>
            <person name="Thorell K."/>
            <person name="Jaen-Luchoro D."/>
            <person name="Gonzales-Siles L."/>
            <person name="Karlsson R."/>
            <person name="Yazdan S."/>
            <person name="Boulund F."/>
            <person name="Johnning A."/>
            <person name="Engstrand L."/>
            <person name="Kristiansson E."/>
            <person name="Moore E."/>
        </authorList>
    </citation>
    <scope>NUCLEOTIDE SEQUENCE [LARGE SCALE GENOMIC DNA]</scope>
    <source>
        <strain evidence="4">CCUG 4441</strain>
    </source>
</reference>
<name>A0A1V4GZE6_MORLA</name>
<feature type="domain" description="Large polyvalent protein-associated" evidence="2">
    <location>
        <begin position="149"/>
        <end position="235"/>
    </location>
</feature>
<gene>
    <name evidence="3" type="ORF">B5J94_05205</name>
</gene>
<dbReference type="Pfam" id="PF18821">
    <property type="entry name" value="LPD7"/>
    <property type="match status" value="1"/>
</dbReference>
<sequence>MSNQNFKTGTIADVGYAEYKGKETFYLVLQDDKGNLAEPIRGKGLEEAFNKAGDLKKGDVVNLKDFGIDEDTKKRIWEIERHEPYQELTNEISQDKEPVRQKSIDDVVKETENAWKGKKAIKPQDFEYIPDNIKNNYVGVVKNKFMGDEKINYYDKDDKSQMNIAFEDRKYSLNTSRQDEKTINAMLDLAESKGWKEIKLKGTEEFKQKAWLEASLRGIEVKGYKPSERDLAMLEASKIERSVNTVIAEKIENPAHEISGDFQNYKSIISNALAMKEVHYQKGYNPSEQVLNEKYFELDDDKDLRIKKALDFDINEYKTHHYAIDKTSDTYFVKSMVENMNIPDNVKNEFNNNFNNRMTREFISNDNYDMPHENAFLRTTAVFARHDLEKSLDKMNINNKELVLKVYDEKMIDYSNQVNHHQKSFMSEKTKEVETAQPEQEQAPTQKTEKEIKQEIKTLIQNGVRDGSIKERSDIIEKLKENGFNVIRENKKSITLSNPNGKDIRLDGELFTKNYNALKSLNESLNPENVKEKYPQMSDENIAKVNLWRENVLSRYDTNEARQNAMSRLNNVLPDVASGKLELGYPIPPNEIKPEIEVRVPDSGDRSRSR</sequence>
<comment type="caution">
    <text evidence="3">The sequence shown here is derived from an EMBL/GenBank/DDBJ whole genome shotgun (WGS) entry which is preliminary data.</text>
</comment>